<evidence type="ECO:0000256" key="3">
    <source>
        <dbReference type="ARBA" id="ARBA00012438"/>
    </source>
</evidence>
<dbReference type="SMART" id="SM00304">
    <property type="entry name" value="HAMP"/>
    <property type="match status" value="1"/>
</dbReference>
<evidence type="ECO:0000256" key="5">
    <source>
        <dbReference type="ARBA" id="ARBA00022519"/>
    </source>
</evidence>
<dbReference type="CDD" id="cd00082">
    <property type="entry name" value="HisKA"/>
    <property type="match status" value="1"/>
</dbReference>
<evidence type="ECO:0000256" key="14">
    <source>
        <dbReference type="SAM" id="Phobius"/>
    </source>
</evidence>
<dbReference type="SMART" id="SM00388">
    <property type="entry name" value="HisKA"/>
    <property type="match status" value="1"/>
</dbReference>
<organism evidence="16 17">
    <name type="scientific">Lampropedia hyalina DSM 16112</name>
    <dbReference type="NCBI Taxonomy" id="1122156"/>
    <lineage>
        <taxon>Bacteria</taxon>
        <taxon>Pseudomonadati</taxon>
        <taxon>Pseudomonadota</taxon>
        <taxon>Betaproteobacteria</taxon>
        <taxon>Burkholderiales</taxon>
        <taxon>Comamonadaceae</taxon>
        <taxon>Lampropedia</taxon>
    </lineage>
</organism>
<evidence type="ECO:0000256" key="11">
    <source>
        <dbReference type="ARBA" id="ARBA00022989"/>
    </source>
</evidence>
<keyword evidence="8" id="KW-0547">Nucleotide-binding</keyword>
<evidence type="ECO:0000256" key="12">
    <source>
        <dbReference type="ARBA" id="ARBA00023012"/>
    </source>
</evidence>
<protein>
    <recommendedName>
        <fullName evidence="3">histidine kinase</fullName>
        <ecNumber evidence="3">2.7.13.3</ecNumber>
    </recommendedName>
</protein>
<evidence type="ECO:0000313" key="16">
    <source>
        <dbReference type="EMBL" id="SHF09359.1"/>
    </source>
</evidence>
<dbReference type="CDD" id="cd06225">
    <property type="entry name" value="HAMP"/>
    <property type="match status" value="1"/>
</dbReference>
<evidence type="ECO:0000256" key="7">
    <source>
        <dbReference type="ARBA" id="ARBA00022692"/>
    </source>
</evidence>
<name>A0A1M4YU56_9BURK</name>
<keyword evidence="7 14" id="KW-0812">Transmembrane</keyword>
<dbReference type="AlphaFoldDB" id="A0A1M4YU56"/>
<evidence type="ECO:0000256" key="4">
    <source>
        <dbReference type="ARBA" id="ARBA00022475"/>
    </source>
</evidence>
<keyword evidence="6" id="KW-0808">Transferase</keyword>
<evidence type="ECO:0000256" key="1">
    <source>
        <dbReference type="ARBA" id="ARBA00000085"/>
    </source>
</evidence>
<keyword evidence="17" id="KW-1185">Reference proteome</keyword>
<feature type="transmembrane region" description="Helical" evidence="14">
    <location>
        <begin position="12"/>
        <end position="32"/>
    </location>
</feature>
<keyword evidence="13 14" id="KW-0472">Membrane</keyword>
<comment type="catalytic activity">
    <reaction evidence="1">
        <text>ATP + protein L-histidine = ADP + protein N-phospho-L-histidine.</text>
        <dbReference type="EC" id="2.7.13.3"/>
    </reaction>
</comment>
<dbReference type="InterPro" id="IPR036097">
    <property type="entry name" value="HisK_dim/P_sf"/>
</dbReference>
<evidence type="ECO:0000256" key="6">
    <source>
        <dbReference type="ARBA" id="ARBA00022679"/>
    </source>
</evidence>
<evidence type="ECO:0000256" key="2">
    <source>
        <dbReference type="ARBA" id="ARBA00004429"/>
    </source>
</evidence>
<evidence type="ECO:0000256" key="13">
    <source>
        <dbReference type="ARBA" id="ARBA00023136"/>
    </source>
</evidence>
<dbReference type="Pfam" id="PF00512">
    <property type="entry name" value="HisKA"/>
    <property type="match status" value="1"/>
</dbReference>
<dbReference type="OrthoDB" id="9786919at2"/>
<dbReference type="GO" id="GO:0005886">
    <property type="term" value="C:plasma membrane"/>
    <property type="evidence" value="ECO:0007669"/>
    <property type="project" value="UniProtKB-SubCell"/>
</dbReference>
<dbReference type="EMBL" id="FQUZ01000012">
    <property type="protein sequence ID" value="SHF09359.1"/>
    <property type="molecule type" value="Genomic_DNA"/>
</dbReference>
<dbReference type="InterPro" id="IPR003660">
    <property type="entry name" value="HAMP_dom"/>
</dbReference>
<dbReference type="SUPFAM" id="SSF47384">
    <property type="entry name" value="Homodimeric domain of signal transducing histidine kinase"/>
    <property type="match status" value="1"/>
</dbReference>
<keyword evidence="10" id="KW-0067">ATP-binding</keyword>
<feature type="transmembrane region" description="Helical" evidence="14">
    <location>
        <begin position="167"/>
        <end position="190"/>
    </location>
</feature>
<evidence type="ECO:0000313" key="17">
    <source>
        <dbReference type="Proteomes" id="UP000184327"/>
    </source>
</evidence>
<dbReference type="PANTHER" id="PTHR44936">
    <property type="entry name" value="SENSOR PROTEIN CREC"/>
    <property type="match status" value="1"/>
</dbReference>
<keyword evidence="11 14" id="KW-1133">Transmembrane helix</keyword>
<keyword evidence="5" id="KW-0997">Cell inner membrane</keyword>
<dbReference type="GO" id="GO:0005524">
    <property type="term" value="F:ATP binding"/>
    <property type="evidence" value="ECO:0007669"/>
    <property type="project" value="UniProtKB-KW"/>
</dbReference>
<dbReference type="PANTHER" id="PTHR44936:SF5">
    <property type="entry name" value="SENSOR HISTIDINE KINASE ENVZ"/>
    <property type="match status" value="1"/>
</dbReference>
<evidence type="ECO:0000259" key="15">
    <source>
        <dbReference type="PROSITE" id="PS50885"/>
    </source>
</evidence>
<dbReference type="Pfam" id="PF00672">
    <property type="entry name" value="HAMP"/>
    <property type="match status" value="1"/>
</dbReference>
<dbReference type="Gene3D" id="1.10.287.130">
    <property type="match status" value="1"/>
</dbReference>
<dbReference type="InterPro" id="IPR050980">
    <property type="entry name" value="2C_sensor_his_kinase"/>
</dbReference>
<keyword evidence="12" id="KW-0902">Two-component regulatory system</keyword>
<dbReference type="PROSITE" id="PS50885">
    <property type="entry name" value="HAMP"/>
    <property type="match status" value="1"/>
</dbReference>
<dbReference type="SUPFAM" id="SSF158472">
    <property type="entry name" value="HAMP domain-like"/>
    <property type="match status" value="1"/>
</dbReference>
<evidence type="ECO:0000256" key="10">
    <source>
        <dbReference type="ARBA" id="ARBA00022840"/>
    </source>
</evidence>
<dbReference type="STRING" id="1122156.SAMN02745117_01330"/>
<keyword evidence="9" id="KW-0418">Kinase</keyword>
<accession>A0A1M4YU56</accession>
<dbReference type="EC" id="2.7.13.3" evidence="3"/>
<evidence type="ECO:0000256" key="8">
    <source>
        <dbReference type="ARBA" id="ARBA00022741"/>
    </source>
</evidence>
<evidence type="ECO:0000256" key="9">
    <source>
        <dbReference type="ARBA" id="ARBA00022777"/>
    </source>
</evidence>
<dbReference type="GO" id="GO:0000155">
    <property type="term" value="F:phosphorelay sensor kinase activity"/>
    <property type="evidence" value="ECO:0007669"/>
    <property type="project" value="InterPro"/>
</dbReference>
<proteinExistence type="predicted"/>
<dbReference type="RefSeq" id="WP_073355906.1">
    <property type="nucleotide sequence ID" value="NZ_FQUZ01000012.1"/>
</dbReference>
<gene>
    <name evidence="16" type="ORF">SAMN02745117_01330</name>
</gene>
<comment type="subcellular location">
    <subcellularLocation>
        <location evidence="2">Cell inner membrane</location>
        <topology evidence="2">Multi-pass membrane protein</topology>
    </subcellularLocation>
</comment>
<reference evidence="16 17" key="1">
    <citation type="submission" date="2016-11" db="EMBL/GenBank/DDBJ databases">
        <authorList>
            <person name="Jaros S."/>
            <person name="Januszkiewicz K."/>
            <person name="Wedrychowicz H."/>
        </authorList>
    </citation>
    <scope>NUCLEOTIDE SEQUENCE [LARGE SCALE GENOMIC DNA]</scope>
    <source>
        <strain evidence="16 17">DSM 16112</strain>
    </source>
</reference>
<sequence length="320" mass="35901">MSLWPRSMRSQLIFLLLGALVAVQCLSIWLFLDERHEAMMRVTAKDAVSRVLNIANELQNTDSALHAVMIRAAESQEFRLSVDAIALAQGRHAFPLNRLQHELQRVFAAMPPRELLIALRSPEPPPSIRPELGLHEDDDELELIISAALPEGWLNARVDLGEAPFQWAWPAIMSILLTMGTVITVVWLLVRRIAEPLQSLVLATRRLGQEQAMVHLPCSGPAEVQQLTACFNEMADRLIQLLAERSRTLAAIGHDLRSPITAMRLRVELIDDDEERERIGLCLDEIETLVQAALALASGNSDAEPVRWLSIEVPPHYRRV</sequence>
<feature type="domain" description="HAMP" evidence="15">
    <location>
        <begin position="191"/>
        <end position="243"/>
    </location>
</feature>
<keyword evidence="4" id="KW-1003">Cell membrane</keyword>
<dbReference type="Proteomes" id="UP000184327">
    <property type="component" value="Unassembled WGS sequence"/>
</dbReference>
<dbReference type="InterPro" id="IPR003661">
    <property type="entry name" value="HisK_dim/P_dom"/>
</dbReference>